<dbReference type="Gene3D" id="2.120.10.80">
    <property type="entry name" value="Kelch-type beta propeller"/>
    <property type="match status" value="1"/>
</dbReference>
<proteinExistence type="predicted"/>
<organism evidence="2 3">
    <name type="scientific">Penstemon davidsonii</name>
    <dbReference type="NCBI Taxonomy" id="160366"/>
    <lineage>
        <taxon>Eukaryota</taxon>
        <taxon>Viridiplantae</taxon>
        <taxon>Streptophyta</taxon>
        <taxon>Embryophyta</taxon>
        <taxon>Tracheophyta</taxon>
        <taxon>Spermatophyta</taxon>
        <taxon>Magnoliopsida</taxon>
        <taxon>eudicotyledons</taxon>
        <taxon>Gunneridae</taxon>
        <taxon>Pentapetalae</taxon>
        <taxon>asterids</taxon>
        <taxon>lamiids</taxon>
        <taxon>Lamiales</taxon>
        <taxon>Plantaginaceae</taxon>
        <taxon>Cheloneae</taxon>
        <taxon>Penstemon</taxon>
    </lineage>
</organism>
<dbReference type="SUPFAM" id="SSF117281">
    <property type="entry name" value="Kelch motif"/>
    <property type="match status" value="1"/>
</dbReference>
<gene>
    <name evidence="2" type="ORF">RD792_005974</name>
</gene>
<name>A0ABR0DX59_9LAMI</name>
<sequence length="260" mass="29325">MPFLKCLHVLLLFGGHGTGGWLSRYDIYYNDCVVLDRVSVQWKRFPISNDPPPARAYHSMNCVGSRYLLFGGFDGKLTYGDLWWLVPEDDTLAKRLTSYPSEVVSETNTTMQTKEVQGERSLVKDLQKRLEISTVLSTAKPIINEMEDKEFMQLASTVVGEDTASNMQAVKALRDHWMKSAPQSITLKELSPLLRDYQRLITHHNIGKLGSNLALAESDFSGTTVFSFYHVKDASRLRLNDIPKLLTEYNGLVSSTTLPS</sequence>
<comment type="caution">
    <text evidence="2">The sequence shown here is derived from an EMBL/GenBank/DDBJ whole genome shotgun (WGS) entry which is preliminary data.</text>
</comment>
<feature type="chain" id="PRO_5045163256" evidence="1">
    <location>
        <begin position="20"/>
        <end position="260"/>
    </location>
</feature>
<feature type="signal peptide" evidence="1">
    <location>
        <begin position="1"/>
        <end position="19"/>
    </location>
</feature>
<evidence type="ECO:0000313" key="3">
    <source>
        <dbReference type="Proteomes" id="UP001291926"/>
    </source>
</evidence>
<keyword evidence="3" id="KW-1185">Reference proteome</keyword>
<dbReference type="InterPro" id="IPR015915">
    <property type="entry name" value="Kelch-typ_b-propeller"/>
</dbReference>
<evidence type="ECO:0000313" key="2">
    <source>
        <dbReference type="EMBL" id="KAK4493483.1"/>
    </source>
</evidence>
<reference evidence="2 3" key="1">
    <citation type="journal article" date="2023" name="bioRxiv">
        <title>Genome report: Whole genome sequence and annotation of Penstemon davidsonii.</title>
        <authorList>
            <person name="Ostevik K.L."/>
            <person name="Alabady M."/>
            <person name="Zhang M."/>
            <person name="Rausher M.D."/>
        </authorList>
    </citation>
    <scope>NUCLEOTIDE SEQUENCE [LARGE SCALE GENOMIC DNA]</scope>
    <source>
        <strain evidence="2">DNT005</strain>
        <tissue evidence="2">Whole leaf</tissue>
    </source>
</reference>
<dbReference type="Proteomes" id="UP001291926">
    <property type="component" value="Unassembled WGS sequence"/>
</dbReference>
<protein>
    <submittedName>
        <fullName evidence="2">Uncharacterized protein</fullName>
    </submittedName>
</protein>
<keyword evidence="1" id="KW-0732">Signal</keyword>
<evidence type="ECO:0000256" key="1">
    <source>
        <dbReference type="SAM" id="SignalP"/>
    </source>
</evidence>
<dbReference type="EMBL" id="JAYDYQ010000188">
    <property type="protein sequence ID" value="KAK4493483.1"/>
    <property type="molecule type" value="Genomic_DNA"/>
</dbReference>
<accession>A0ABR0DX59</accession>